<name>A0A1M7SZW6_9SPHN</name>
<feature type="chain" id="PRO_5009929325" evidence="1">
    <location>
        <begin position="22"/>
        <end position="457"/>
    </location>
</feature>
<dbReference type="EMBL" id="FRDF01000017">
    <property type="protein sequence ID" value="SHN63937.1"/>
    <property type="molecule type" value="Genomic_DNA"/>
</dbReference>
<keyword evidence="3" id="KW-1185">Reference proteome</keyword>
<dbReference type="RefSeq" id="WP_072675491.1">
    <property type="nucleotide sequence ID" value="NZ_FRDF01000017.1"/>
</dbReference>
<sequence>MRTLALATIAAAAHIAAPSIAAQPPAPSTQAVQPSIPGPRTCFWARGPHSADPYINIAYPDANVFYWAAAFTVPKGAELSFEGRFPHSRYMSFISYDERGRPIESLADYLIAPRGKGDVNPYVAGNRRDSAKRDYSVRVLLDAPTTQRAIGERGEPESVNALHAPPYAGGQQMVLYRIYLPDDATGPAGGVSLPEAVLTLADGSKLKGEAACNALQTTQRLALTPDAVGVPPFVYRELVKQEGRPDTWPAQNPAQWFIQLDRESLLGIYTGQINDDARRSEGGFYPNLDNHYIRTVVNRKHGPIFFVRGKAPTTPNTFGGDAEMGDGELRYWSVCSNQGISNTRVNDCLFDEEIPVDADGNWMVMVSRAEDRPRNARPECGIGWLPMAPDGDGLIDEDVTIVQIRHMLTAPDFARSIQRVERQADLQETMGPYLPRSGYLLTNQAESFFPCFAGLEG</sequence>
<organism evidence="2 3">
    <name type="scientific">Erythrobacter sanguineus</name>
    <dbReference type="NCBI Taxonomy" id="198312"/>
    <lineage>
        <taxon>Bacteria</taxon>
        <taxon>Pseudomonadati</taxon>
        <taxon>Pseudomonadota</taxon>
        <taxon>Alphaproteobacteria</taxon>
        <taxon>Sphingomonadales</taxon>
        <taxon>Erythrobacteraceae</taxon>
        <taxon>Erythrobacter/Porphyrobacter group</taxon>
        <taxon>Erythrobacter</taxon>
    </lineage>
</organism>
<dbReference type="OrthoDB" id="9146291at2"/>
<keyword evidence="1" id="KW-0732">Signal</keyword>
<feature type="signal peptide" evidence="1">
    <location>
        <begin position="1"/>
        <end position="21"/>
    </location>
</feature>
<evidence type="ECO:0000313" key="3">
    <source>
        <dbReference type="Proteomes" id="UP000184391"/>
    </source>
</evidence>
<evidence type="ECO:0000256" key="1">
    <source>
        <dbReference type="SAM" id="SignalP"/>
    </source>
</evidence>
<reference evidence="3" key="1">
    <citation type="submission" date="2016-12" db="EMBL/GenBank/DDBJ databases">
        <authorList>
            <person name="Varghese N."/>
            <person name="Submissions S."/>
        </authorList>
    </citation>
    <scope>NUCLEOTIDE SEQUENCE [LARGE SCALE GENOMIC DNA]</scope>
    <source>
        <strain evidence="3">DSM 11032</strain>
    </source>
</reference>
<protein>
    <submittedName>
        <fullName evidence="2">Uncharacterized protein</fullName>
    </submittedName>
</protein>
<proteinExistence type="predicted"/>
<gene>
    <name evidence="2" type="ORF">SAMN02745193_02649</name>
</gene>
<evidence type="ECO:0000313" key="2">
    <source>
        <dbReference type="EMBL" id="SHN63937.1"/>
    </source>
</evidence>
<accession>A0A1M7SZW6</accession>
<dbReference type="Proteomes" id="UP000184391">
    <property type="component" value="Unassembled WGS sequence"/>
</dbReference>
<dbReference type="STRING" id="198312.SAMN02745193_02649"/>
<dbReference type="AlphaFoldDB" id="A0A1M7SZW6"/>